<feature type="compositionally biased region" description="Pro residues" evidence="1">
    <location>
        <begin position="58"/>
        <end position="69"/>
    </location>
</feature>
<reference evidence="2 3" key="1">
    <citation type="submission" date="2016-11" db="EMBL/GenBank/DDBJ databases">
        <authorList>
            <person name="Jaros S."/>
            <person name="Januszkiewicz K."/>
            <person name="Wedrychowicz H."/>
        </authorList>
    </citation>
    <scope>NUCLEOTIDE SEQUENCE [LARGE SCALE GENOMIC DNA]</scope>
</reference>
<dbReference type="AlphaFoldDB" id="A0A2X0MJZ7"/>
<dbReference type="EMBL" id="FQNC01000082">
    <property type="protein sequence ID" value="SGZ18609.1"/>
    <property type="molecule type" value="Genomic_DNA"/>
</dbReference>
<gene>
    <name evidence="2" type="primary">BQ5605_C020g09192</name>
    <name evidence="2" type="ORF">BQ5605_C020G09192</name>
</gene>
<evidence type="ECO:0000313" key="3">
    <source>
        <dbReference type="Proteomes" id="UP000249464"/>
    </source>
</evidence>
<protein>
    <submittedName>
        <fullName evidence="2">BQ5605_C020g09192 protein</fullName>
    </submittedName>
</protein>
<evidence type="ECO:0000256" key="1">
    <source>
        <dbReference type="SAM" id="MobiDB-lite"/>
    </source>
</evidence>
<keyword evidence="3" id="KW-1185">Reference proteome</keyword>
<feature type="compositionally biased region" description="Basic and acidic residues" evidence="1">
    <location>
        <begin position="32"/>
        <end position="50"/>
    </location>
</feature>
<dbReference type="Proteomes" id="UP000249464">
    <property type="component" value="Unassembled WGS sequence"/>
</dbReference>
<accession>A0A2X0MJZ7</accession>
<feature type="region of interest" description="Disordered" evidence="1">
    <location>
        <begin position="1"/>
        <end position="69"/>
    </location>
</feature>
<sequence>MSPPSLSAAGDLDDHGDMASTPPPPSSTLIKEPFDELIRNQRPARDDDAFSMRQLLPPANPPVFPESSW</sequence>
<proteinExistence type="predicted"/>
<organism evidence="2 3">
    <name type="scientific">Microbotryum silenes-dioicae</name>
    <dbReference type="NCBI Taxonomy" id="796604"/>
    <lineage>
        <taxon>Eukaryota</taxon>
        <taxon>Fungi</taxon>
        <taxon>Dikarya</taxon>
        <taxon>Basidiomycota</taxon>
        <taxon>Pucciniomycotina</taxon>
        <taxon>Microbotryomycetes</taxon>
        <taxon>Microbotryales</taxon>
        <taxon>Microbotryaceae</taxon>
        <taxon>Microbotryum</taxon>
    </lineage>
</organism>
<evidence type="ECO:0000313" key="2">
    <source>
        <dbReference type="EMBL" id="SGZ18609.1"/>
    </source>
</evidence>
<name>A0A2X0MJZ7_9BASI</name>
<dbReference type="STRING" id="796604.A0A2X0MJZ7"/>